<dbReference type="KEGG" id="slut:H9L13_06520"/>
<keyword evidence="1 3" id="KW-0808">Transferase</keyword>
<dbReference type="InterPro" id="IPR050447">
    <property type="entry name" value="Erg6_SMT_methyltransf"/>
</dbReference>
<keyword evidence="4" id="KW-1185">Reference proteome</keyword>
<feature type="domain" description="Methyltransferase type 11" evidence="2">
    <location>
        <begin position="77"/>
        <end position="165"/>
    </location>
</feature>
<dbReference type="GO" id="GO:0008757">
    <property type="term" value="F:S-adenosylmethionine-dependent methyltransferase activity"/>
    <property type="evidence" value="ECO:0007669"/>
    <property type="project" value="InterPro"/>
</dbReference>
<dbReference type="GO" id="GO:0032259">
    <property type="term" value="P:methylation"/>
    <property type="evidence" value="ECO:0007669"/>
    <property type="project" value="UniProtKB-KW"/>
</dbReference>
<sequence length="241" mass="27284">MSMEVLQNRQQIESSRRELVRCGLSAVPGPVEKKVKELITRSRLARPLIVGDVVKSWDVLKTVRFLQEKIQKSDPVLDIGCYASEVIVSLHKAGFADLTGIDLNAELRRMPHADSIRYVQGDFLETPFEDASFAAVASISVIEHGFDAAKLLCEIARILRPGGYFTASFDYWRKKVDTRETRFFDMDWLIFSEDDVRAMIDVARANGFKPIGDLRFETSQKAISHGGFEYTFGWIALQRSS</sequence>
<organism evidence="3 4">
    <name type="scientific">Sphingomonas lutea</name>
    <dbReference type="NCBI Taxonomy" id="1045317"/>
    <lineage>
        <taxon>Bacteria</taxon>
        <taxon>Pseudomonadati</taxon>
        <taxon>Pseudomonadota</taxon>
        <taxon>Alphaproteobacteria</taxon>
        <taxon>Sphingomonadales</taxon>
        <taxon>Sphingomonadaceae</taxon>
        <taxon>Sphingomonas</taxon>
    </lineage>
</organism>
<keyword evidence="3" id="KW-0489">Methyltransferase</keyword>
<gene>
    <name evidence="3" type="ORF">H9L13_06520</name>
</gene>
<evidence type="ECO:0000256" key="1">
    <source>
        <dbReference type="ARBA" id="ARBA00022679"/>
    </source>
</evidence>
<dbReference type="Gene3D" id="3.40.50.150">
    <property type="entry name" value="Vaccinia Virus protein VP39"/>
    <property type="match status" value="1"/>
</dbReference>
<reference evidence="3 4" key="1">
    <citation type="submission" date="2020-08" db="EMBL/GenBank/DDBJ databases">
        <title>Genome sequence of Sphingomonas lutea KCTC 23642T.</title>
        <authorList>
            <person name="Hyun D.-W."/>
            <person name="Bae J.-W."/>
        </authorList>
    </citation>
    <scope>NUCLEOTIDE SEQUENCE [LARGE SCALE GENOMIC DNA]</scope>
    <source>
        <strain evidence="3 4">KCTC 23642</strain>
    </source>
</reference>
<protein>
    <submittedName>
        <fullName evidence="3">Methyltransferase domain-containing protein</fullName>
    </submittedName>
</protein>
<dbReference type="CDD" id="cd02440">
    <property type="entry name" value="AdoMet_MTases"/>
    <property type="match status" value="1"/>
</dbReference>
<evidence type="ECO:0000313" key="4">
    <source>
        <dbReference type="Proteomes" id="UP000515971"/>
    </source>
</evidence>
<dbReference type="RefSeq" id="WP_187536979.1">
    <property type="nucleotide sequence ID" value="NZ_BAABJT010000001.1"/>
</dbReference>
<dbReference type="Pfam" id="PF08241">
    <property type="entry name" value="Methyltransf_11"/>
    <property type="match status" value="1"/>
</dbReference>
<dbReference type="SUPFAM" id="SSF53335">
    <property type="entry name" value="S-adenosyl-L-methionine-dependent methyltransferases"/>
    <property type="match status" value="1"/>
</dbReference>
<proteinExistence type="predicted"/>
<accession>A0A7G9SEW2</accession>
<dbReference type="InterPro" id="IPR029063">
    <property type="entry name" value="SAM-dependent_MTases_sf"/>
</dbReference>
<dbReference type="EMBL" id="CP060718">
    <property type="protein sequence ID" value="QNN66387.1"/>
    <property type="molecule type" value="Genomic_DNA"/>
</dbReference>
<dbReference type="InterPro" id="IPR013216">
    <property type="entry name" value="Methyltransf_11"/>
</dbReference>
<dbReference type="PANTHER" id="PTHR44068:SF11">
    <property type="entry name" value="GERANYL DIPHOSPHATE 2-C-METHYLTRANSFERASE"/>
    <property type="match status" value="1"/>
</dbReference>
<name>A0A7G9SEW2_9SPHN</name>
<evidence type="ECO:0000259" key="2">
    <source>
        <dbReference type="Pfam" id="PF08241"/>
    </source>
</evidence>
<evidence type="ECO:0000313" key="3">
    <source>
        <dbReference type="EMBL" id="QNN66387.1"/>
    </source>
</evidence>
<dbReference type="AlphaFoldDB" id="A0A7G9SEW2"/>
<dbReference type="PANTHER" id="PTHR44068">
    <property type="entry name" value="ZGC:194242"/>
    <property type="match status" value="1"/>
</dbReference>
<dbReference type="Proteomes" id="UP000515971">
    <property type="component" value="Chromosome"/>
</dbReference>